<dbReference type="AlphaFoldDB" id="A0A0L0EUN1"/>
<dbReference type="PATRIC" id="fig|43658.6.peg.1479"/>
<gene>
    <name evidence="2" type="ORF">AC626_06550</name>
</gene>
<accession>A0A0L0EUN1</accession>
<sequence length="216" mass="24864">MQKSSGNTYELINIGIDLDTCIFSVDVSLWILPIFAVIGLIMWLVSCRLKRYKLVKLNIPLGKIGKAEFAPNDRDIQIAHRIWTELVTRKAAIPIDPDNDVIIEVYDSWYNLFTKVRELIADIPSDLLRNEASTKELVRISTATLNEGLRPHLTKWQARFRNWYSTESEKLKNLTPQELQKQYPEFSELVSDLSVLNSQLIQYAVELKKIVDGNSK</sequence>
<organism evidence="2 3">
    <name type="scientific">Pseudoalteromonas rubra</name>
    <dbReference type="NCBI Taxonomy" id="43658"/>
    <lineage>
        <taxon>Bacteria</taxon>
        <taxon>Pseudomonadati</taxon>
        <taxon>Pseudomonadota</taxon>
        <taxon>Gammaproteobacteria</taxon>
        <taxon>Alteromonadales</taxon>
        <taxon>Pseudoalteromonadaceae</taxon>
        <taxon>Pseudoalteromonas</taxon>
    </lineage>
</organism>
<dbReference type="Proteomes" id="UP000036850">
    <property type="component" value="Unassembled WGS sequence"/>
</dbReference>
<name>A0A0L0EUN1_9GAMM</name>
<evidence type="ECO:0000313" key="2">
    <source>
        <dbReference type="EMBL" id="KNC68129.1"/>
    </source>
</evidence>
<feature type="transmembrane region" description="Helical" evidence="1">
    <location>
        <begin position="27"/>
        <end position="46"/>
    </location>
</feature>
<evidence type="ECO:0000313" key="3">
    <source>
        <dbReference type="Proteomes" id="UP000036850"/>
    </source>
</evidence>
<dbReference type="EMBL" id="LFZX01000034">
    <property type="protein sequence ID" value="KNC68129.1"/>
    <property type="molecule type" value="Genomic_DNA"/>
</dbReference>
<keyword evidence="1" id="KW-1133">Transmembrane helix</keyword>
<comment type="caution">
    <text evidence="2">The sequence shown here is derived from an EMBL/GenBank/DDBJ whole genome shotgun (WGS) entry which is preliminary data.</text>
</comment>
<evidence type="ECO:0000256" key="1">
    <source>
        <dbReference type="SAM" id="Phobius"/>
    </source>
</evidence>
<keyword evidence="1" id="KW-0472">Membrane</keyword>
<proteinExistence type="predicted"/>
<keyword evidence="1" id="KW-0812">Transmembrane</keyword>
<protein>
    <submittedName>
        <fullName evidence="2">Uncharacterized protein</fullName>
    </submittedName>
</protein>
<reference evidence="3" key="1">
    <citation type="submission" date="2015-07" db="EMBL/GenBank/DDBJ databases">
        <title>Draft genome sequence of a Pseudoalteromonas rubra strain, OCN096, isolated from Kaneohe Bay, Oahu, Hawaii.</title>
        <authorList>
            <person name="Beurmann S."/>
            <person name="Ushijima B."/>
            <person name="Belcaid M."/>
            <person name="Callahan S.M."/>
            <person name="Aeby G.S."/>
        </authorList>
    </citation>
    <scope>NUCLEOTIDE SEQUENCE [LARGE SCALE GENOMIC DNA]</scope>
    <source>
        <strain evidence="3">OCN096</strain>
    </source>
</reference>